<organism evidence="4 5">
    <name type="scientific">Streptosporangium subroseum</name>
    <dbReference type="NCBI Taxonomy" id="106412"/>
    <lineage>
        <taxon>Bacteria</taxon>
        <taxon>Bacillati</taxon>
        <taxon>Actinomycetota</taxon>
        <taxon>Actinomycetes</taxon>
        <taxon>Streptosporangiales</taxon>
        <taxon>Streptosporangiaceae</taxon>
        <taxon>Streptosporangium</taxon>
    </lineage>
</organism>
<dbReference type="Pfam" id="PF00440">
    <property type="entry name" value="TetR_N"/>
    <property type="match status" value="1"/>
</dbReference>
<evidence type="ECO:0000313" key="4">
    <source>
        <dbReference type="EMBL" id="SNS72299.1"/>
    </source>
</evidence>
<dbReference type="PANTHER" id="PTHR30055">
    <property type="entry name" value="HTH-TYPE TRANSCRIPTIONAL REGULATOR RUTR"/>
    <property type="match status" value="1"/>
</dbReference>
<feature type="domain" description="HTH tetR-type" evidence="3">
    <location>
        <begin position="22"/>
        <end position="82"/>
    </location>
</feature>
<evidence type="ECO:0000259" key="3">
    <source>
        <dbReference type="PROSITE" id="PS50977"/>
    </source>
</evidence>
<keyword evidence="1 2" id="KW-0238">DNA-binding</keyword>
<dbReference type="PRINTS" id="PR00455">
    <property type="entry name" value="HTHTETR"/>
</dbReference>
<gene>
    <name evidence="4" type="ORF">SAMN05216276_1014137</name>
</gene>
<keyword evidence="5" id="KW-1185">Reference proteome</keyword>
<dbReference type="GO" id="GO:0003700">
    <property type="term" value="F:DNA-binding transcription factor activity"/>
    <property type="evidence" value="ECO:0007669"/>
    <property type="project" value="TreeGrafter"/>
</dbReference>
<proteinExistence type="predicted"/>
<dbReference type="SUPFAM" id="SSF46689">
    <property type="entry name" value="Homeodomain-like"/>
    <property type="match status" value="1"/>
</dbReference>
<accession>A0A239GSV0</accession>
<evidence type="ECO:0000256" key="1">
    <source>
        <dbReference type="ARBA" id="ARBA00023125"/>
    </source>
</evidence>
<evidence type="ECO:0000313" key="5">
    <source>
        <dbReference type="Proteomes" id="UP000198282"/>
    </source>
</evidence>
<feature type="DNA-binding region" description="H-T-H motif" evidence="2">
    <location>
        <begin position="45"/>
        <end position="64"/>
    </location>
</feature>
<evidence type="ECO:0000256" key="2">
    <source>
        <dbReference type="PROSITE-ProRule" id="PRU00335"/>
    </source>
</evidence>
<sequence length="198" mass="20803">MLSDRSARLGEGVGDLSRNVRSRTRREILDAASGLFAVAGFKGTSLQDIAAEVGCSKATLLYHFDGKDAILVEMLAPAVGAFGVLDRQLAGLADDTVQLAAVKGYVDLVLSFRREVTVLHGDIPGLLRHPALADVQGMVDRLLDALASRSPDPSAQVTALMVLGAIPIVCMKPVAMNDDELRDVLVRSAAGALNARGA</sequence>
<dbReference type="Gene3D" id="1.10.357.10">
    <property type="entry name" value="Tetracycline Repressor, domain 2"/>
    <property type="match status" value="1"/>
</dbReference>
<protein>
    <submittedName>
        <fullName evidence="4">Transcriptional regulator, TetR family</fullName>
    </submittedName>
</protein>
<dbReference type="AlphaFoldDB" id="A0A239GSV0"/>
<dbReference type="InterPro" id="IPR009057">
    <property type="entry name" value="Homeodomain-like_sf"/>
</dbReference>
<dbReference type="PANTHER" id="PTHR30055:SF146">
    <property type="entry name" value="HTH-TYPE TRANSCRIPTIONAL DUAL REGULATOR CECR"/>
    <property type="match status" value="1"/>
</dbReference>
<reference evidence="4 5" key="1">
    <citation type="submission" date="2017-06" db="EMBL/GenBank/DDBJ databases">
        <authorList>
            <person name="Kim H.J."/>
            <person name="Triplett B.A."/>
        </authorList>
    </citation>
    <scope>NUCLEOTIDE SEQUENCE [LARGE SCALE GENOMIC DNA]</scope>
    <source>
        <strain evidence="4 5">CGMCC 4.2132</strain>
    </source>
</reference>
<dbReference type="Proteomes" id="UP000198282">
    <property type="component" value="Unassembled WGS sequence"/>
</dbReference>
<dbReference type="InterPro" id="IPR001647">
    <property type="entry name" value="HTH_TetR"/>
</dbReference>
<dbReference type="EMBL" id="FZOD01000014">
    <property type="protein sequence ID" value="SNS72299.1"/>
    <property type="molecule type" value="Genomic_DNA"/>
</dbReference>
<dbReference type="PROSITE" id="PS50977">
    <property type="entry name" value="HTH_TETR_2"/>
    <property type="match status" value="1"/>
</dbReference>
<dbReference type="InterPro" id="IPR050109">
    <property type="entry name" value="HTH-type_TetR-like_transc_reg"/>
</dbReference>
<name>A0A239GSV0_9ACTN</name>
<dbReference type="GO" id="GO:0000976">
    <property type="term" value="F:transcription cis-regulatory region binding"/>
    <property type="evidence" value="ECO:0007669"/>
    <property type="project" value="TreeGrafter"/>
</dbReference>